<gene>
    <name evidence="2" type="ORF">SAMEA3752557_05076</name>
</gene>
<dbReference type="RefSeq" id="WP_000394908.1">
    <property type="nucleotide sequence ID" value="NZ_AP027709.1"/>
</dbReference>
<sequence>MEFLLISIVLGLIPAIIAKSKGRSFLGWWVYGAMIFIVALVHSLVIQRDEKAHEQQMVSNGMKKCPYCAELIKEEAIKCKHCGSDLICNADSSVSQKTDDEYLQEARRKAGLL</sequence>
<dbReference type="InterPro" id="IPR059113">
    <property type="entry name" value="Znf_ribbon"/>
</dbReference>
<reference evidence="2 3" key="1">
    <citation type="submission" date="2018-06" db="EMBL/GenBank/DDBJ databases">
        <authorList>
            <consortium name="Pathogen Informatics"/>
            <person name="Doyle S."/>
        </authorList>
    </citation>
    <scope>NUCLEOTIDE SEQUENCE [LARGE SCALE GENOMIC DNA]</scope>
    <source>
        <strain evidence="2 3">VREC0535</strain>
    </source>
</reference>
<dbReference type="Pfam" id="PF13248">
    <property type="entry name" value="Zn_ribbon_3"/>
    <property type="match status" value="1"/>
</dbReference>
<evidence type="ECO:0000259" key="1">
    <source>
        <dbReference type="Pfam" id="PF13248"/>
    </source>
</evidence>
<accession>A0A2X7MSJ9</accession>
<protein>
    <recommendedName>
        <fullName evidence="1">Putative zinc-ribbon domain-containing protein</fullName>
    </recommendedName>
</protein>
<dbReference type="Proteomes" id="UP000250671">
    <property type="component" value="Unassembled WGS sequence"/>
</dbReference>
<name>A0A2X7MSJ9_ECOLX</name>
<evidence type="ECO:0000313" key="3">
    <source>
        <dbReference type="Proteomes" id="UP000250671"/>
    </source>
</evidence>
<organism evidence="2 3">
    <name type="scientific">Escherichia coli</name>
    <dbReference type="NCBI Taxonomy" id="562"/>
    <lineage>
        <taxon>Bacteria</taxon>
        <taxon>Pseudomonadati</taxon>
        <taxon>Pseudomonadota</taxon>
        <taxon>Gammaproteobacteria</taxon>
        <taxon>Enterobacterales</taxon>
        <taxon>Enterobacteriaceae</taxon>
        <taxon>Escherichia</taxon>
    </lineage>
</organism>
<proteinExistence type="predicted"/>
<dbReference type="EMBL" id="UCZA01000046">
    <property type="protein sequence ID" value="SQP89005.1"/>
    <property type="molecule type" value="Genomic_DNA"/>
</dbReference>
<feature type="domain" description="Putative zinc-ribbon" evidence="1">
    <location>
        <begin position="62"/>
        <end position="86"/>
    </location>
</feature>
<dbReference type="AlphaFoldDB" id="A0A2X7MSJ9"/>
<evidence type="ECO:0000313" key="2">
    <source>
        <dbReference type="EMBL" id="SQP89005.1"/>
    </source>
</evidence>